<comment type="caution">
    <text evidence="2">The sequence shown here is derived from an EMBL/GenBank/DDBJ whole genome shotgun (WGS) entry which is preliminary data.</text>
</comment>
<evidence type="ECO:0000313" key="2">
    <source>
        <dbReference type="EMBL" id="KOO23392.1"/>
    </source>
</evidence>
<reference evidence="3" key="1">
    <citation type="journal article" date="2015" name="PLoS Genet.">
        <title>Genome Sequence and Transcriptome Analyses of Chrysochromulina tobin: Metabolic Tools for Enhanced Algal Fitness in the Prominent Order Prymnesiales (Haptophyceae).</title>
        <authorList>
            <person name="Hovde B.T."/>
            <person name="Deodato C.R."/>
            <person name="Hunsperger H.M."/>
            <person name="Ryken S.A."/>
            <person name="Yost W."/>
            <person name="Jha R.K."/>
            <person name="Patterson J."/>
            <person name="Monnat R.J. Jr."/>
            <person name="Barlow S.B."/>
            <person name="Starkenburg S.R."/>
            <person name="Cattolico R.A."/>
        </authorList>
    </citation>
    <scope>NUCLEOTIDE SEQUENCE</scope>
    <source>
        <strain evidence="3">CCMP291</strain>
    </source>
</reference>
<sequence length="805" mass="84599">MLAAEEQWQRLAEATAAGVAGAEGAARALMPLLLIPAKMLMEVQDLQPLATTAILSRALTFFLRQLHARRFRPGDEDDDEKFLVRALMFLRNALSTSAYMPTARAPPEAHACHQVLLAFFASPSLPQLVHSLLTRALPLTADEYDEYGADPEGFVYEEHLARETNSLRKCAERCLLTLAETRECQQTVKQVVLALSNSAAAAGLGSLDAVLTLDSCYLGMGLVLQSGPDASQLTVVLSTLRQHCALAAAEHAHLLRRRAAWLIGWILKTPYFARVAQSASSGGIEAPGDDTEAISLMYSMLAELLGDGHPGVRLGAALAVQGLFDTTDTSPRADGHVSANEWRRGSFGLESTLAAGAQEASDPLARLASSALLPVLHLSLHVREIDSRWRMGQLLVRLLTRLATAPSLLAPQLPALTEWLPTAWSACEAEQLLQEATLDAADTMLLACPQPPVLPQPHLPLIAAGINLVALATAPGGADGTEPPPVGLVELALKLLRSCVAAIRPPLGAELAPQLGSLAARLPALIGLGDELVRPAMLLVDWYVLADVCYGVCGGGFVAHHAAPLAPIFKQALTWGETGPGTLAAIASLHTFLLGSPAHAGAFAPAFGAALACLVAPGDGEVDGKPNELMLAAMAVLLGRMLLVAPTVFSALLQQAAAELYLPDVHVRLGRAWVGLLDAIVLAPQRKLACLGLVALLPLDAALLPLAPEILSFCVGELAELNELAPGEGEGAVIGVPIPTAGEHAEFARRLAESALDPVAAVPLLPALRQQLTAAAAAHGESFYTMLRELDPTILASVKGAFSIA</sequence>
<evidence type="ECO:0000259" key="1">
    <source>
        <dbReference type="Pfam" id="PF25758"/>
    </source>
</evidence>
<keyword evidence="3" id="KW-1185">Reference proteome</keyword>
<proteinExistence type="predicted"/>
<dbReference type="PANTHER" id="PTHR10997">
    <property type="entry name" value="IMPORTIN-7, 8, 11"/>
    <property type="match status" value="1"/>
</dbReference>
<dbReference type="EMBL" id="JWZX01003197">
    <property type="protein sequence ID" value="KOO23392.1"/>
    <property type="molecule type" value="Genomic_DNA"/>
</dbReference>
<dbReference type="GO" id="GO:0005829">
    <property type="term" value="C:cytosol"/>
    <property type="evidence" value="ECO:0007669"/>
    <property type="project" value="TreeGrafter"/>
</dbReference>
<dbReference type="Proteomes" id="UP000037460">
    <property type="component" value="Unassembled WGS sequence"/>
</dbReference>
<name>A0A0M0JAK7_9EUKA</name>
<dbReference type="Pfam" id="PF25758">
    <property type="entry name" value="TPR_IPO11"/>
    <property type="match status" value="1"/>
</dbReference>
<dbReference type="GO" id="GO:0005635">
    <property type="term" value="C:nuclear envelope"/>
    <property type="evidence" value="ECO:0007669"/>
    <property type="project" value="TreeGrafter"/>
</dbReference>
<protein>
    <submittedName>
        <fullName evidence="2">Importin 11</fullName>
    </submittedName>
</protein>
<dbReference type="InterPro" id="IPR058669">
    <property type="entry name" value="TPR_IPO7/11-like"/>
</dbReference>
<gene>
    <name evidence="2" type="ORF">Ctob_005647</name>
</gene>
<dbReference type="GO" id="GO:0006606">
    <property type="term" value="P:protein import into nucleus"/>
    <property type="evidence" value="ECO:0007669"/>
    <property type="project" value="TreeGrafter"/>
</dbReference>
<dbReference type="SUPFAM" id="SSF48371">
    <property type="entry name" value="ARM repeat"/>
    <property type="match status" value="1"/>
</dbReference>
<dbReference type="InterPro" id="IPR011989">
    <property type="entry name" value="ARM-like"/>
</dbReference>
<dbReference type="PANTHER" id="PTHR10997:SF7">
    <property type="entry name" value="IMPORTIN-11"/>
    <property type="match status" value="1"/>
</dbReference>
<dbReference type="Gene3D" id="1.25.10.10">
    <property type="entry name" value="Leucine-rich Repeat Variant"/>
    <property type="match status" value="1"/>
</dbReference>
<dbReference type="AlphaFoldDB" id="A0A0M0JAK7"/>
<dbReference type="InterPro" id="IPR016024">
    <property type="entry name" value="ARM-type_fold"/>
</dbReference>
<feature type="domain" description="Importin-7/11-like TPR repeats" evidence="1">
    <location>
        <begin position="481"/>
        <end position="799"/>
    </location>
</feature>
<accession>A0A0M0JAK7</accession>
<evidence type="ECO:0000313" key="3">
    <source>
        <dbReference type="Proteomes" id="UP000037460"/>
    </source>
</evidence>
<organism evidence="2 3">
    <name type="scientific">Chrysochromulina tobinii</name>
    <dbReference type="NCBI Taxonomy" id="1460289"/>
    <lineage>
        <taxon>Eukaryota</taxon>
        <taxon>Haptista</taxon>
        <taxon>Haptophyta</taxon>
        <taxon>Prymnesiophyceae</taxon>
        <taxon>Prymnesiales</taxon>
        <taxon>Chrysochromulinaceae</taxon>
        <taxon>Chrysochromulina</taxon>
    </lineage>
</organism>
<dbReference type="OrthoDB" id="361693at2759"/>